<keyword evidence="2" id="KW-1185">Reference proteome</keyword>
<organism evidence="1 2">
    <name type="scientific">Bugula neritina</name>
    <name type="common">Brown bryozoan</name>
    <name type="synonym">Sertularia neritina</name>
    <dbReference type="NCBI Taxonomy" id="10212"/>
    <lineage>
        <taxon>Eukaryota</taxon>
        <taxon>Metazoa</taxon>
        <taxon>Spiralia</taxon>
        <taxon>Lophotrochozoa</taxon>
        <taxon>Bryozoa</taxon>
        <taxon>Gymnolaemata</taxon>
        <taxon>Cheilostomatida</taxon>
        <taxon>Flustrina</taxon>
        <taxon>Buguloidea</taxon>
        <taxon>Bugulidae</taxon>
        <taxon>Bugula</taxon>
    </lineage>
</organism>
<dbReference type="Gene3D" id="3.40.50.150">
    <property type="entry name" value="Vaccinia Virus protein VP39"/>
    <property type="match status" value="1"/>
</dbReference>
<reference evidence="1" key="1">
    <citation type="submission" date="2020-06" db="EMBL/GenBank/DDBJ databases">
        <title>Draft genome of Bugula neritina, a colonial animal packing powerful symbionts and potential medicines.</title>
        <authorList>
            <person name="Rayko M."/>
        </authorList>
    </citation>
    <scope>NUCLEOTIDE SEQUENCE [LARGE SCALE GENOMIC DNA]</scope>
    <source>
        <strain evidence="1">Kwan_BN1</strain>
    </source>
</reference>
<evidence type="ECO:0000313" key="2">
    <source>
        <dbReference type="Proteomes" id="UP000593567"/>
    </source>
</evidence>
<comment type="caution">
    <text evidence="1">The sequence shown here is derived from an EMBL/GenBank/DDBJ whole genome shotgun (WGS) entry which is preliminary data.</text>
</comment>
<protein>
    <submittedName>
        <fullName evidence="1">Uncharacterized protein</fullName>
    </submittedName>
</protein>
<dbReference type="EMBL" id="VXIV02000509">
    <property type="protein sequence ID" value="KAF6037824.1"/>
    <property type="molecule type" value="Genomic_DNA"/>
</dbReference>
<dbReference type="OrthoDB" id="329835at2759"/>
<name>A0A7J7KIU7_BUGNE</name>
<evidence type="ECO:0000313" key="1">
    <source>
        <dbReference type="EMBL" id="KAF6037824.1"/>
    </source>
</evidence>
<accession>A0A7J7KIU7</accession>
<proteinExistence type="predicted"/>
<dbReference type="InterPro" id="IPR029063">
    <property type="entry name" value="SAM-dependent_MTases_sf"/>
</dbReference>
<dbReference type="Proteomes" id="UP000593567">
    <property type="component" value="Unassembled WGS sequence"/>
</dbReference>
<sequence length="249" mass="27905">MIEVTSDSDLHLIQTPGVQIFGLQTTTAPRRKDPKSPILETYEFVANDRITAVKPNLQDYANFCSSAACSSLKCIEENTKDPCIPNSFITQLSQMYKSNQNVNNMLSVFLADKKLSLPTYKNNLSLQVDDRSSLIDVKEDVLLISTLDAKTLKPALDIVFENIHFHKLKITEIGCENRKPCYGKVLDVYDNTPLVKVDYTLWTHSNSTTCEDSRVAVVEAGIDVNHIPVTEQNLIIFSICMRLKTASTL</sequence>
<dbReference type="AlphaFoldDB" id="A0A7J7KIU7"/>
<gene>
    <name evidence="1" type="ORF">EB796_003874</name>
</gene>